<evidence type="ECO:0008006" key="3">
    <source>
        <dbReference type="Google" id="ProtNLM"/>
    </source>
</evidence>
<dbReference type="Proteomes" id="UP000193749">
    <property type="component" value="Unassembled WGS sequence"/>
</dbReference>
<comment type="caution">
    <text evidence="1">The sequence shown here is derived from an EMBL/GenBank/DDBJ whole genome shotgun (WGS) entry which is preliminary data.</text>
</comment>
<protein>
    <recommendedName>
        <fullName evidence="3">Tail spike TSP1/Gp66 N-terminal domain-containing protein</fullName>
    </recommendedName>
</protein>
<keyword evidence="2" id="KW-1185">Reference proteome</keyword>
<dbReference type="AlphaFoldDB" id="A0A1X1F0G9"/>
<gene>
    <name evidence="1" type="ORF">HA50_09095</name>
</gene>
<evidence type="ECO:0000313" key="2">
    <source>
        <dbReference type="Proteomes" id="UP000193749"/>
    </source>
</evidence>
<organism evidence="1 2">
    <name type="scientific">Pantoea cypripedii</name>
    <name type="common">Pectobacterium cypripedii</name>
    <name type="synonym">Erwinia cypripedii</name>
    <dbReference type="NCBI Taxonomy" id="55209"/>
    <lineage>
        <taxon>Bacteria</taxon>
        <taxon>Pseudomonadati</taxon>
        <taxon>Pseudomonadota</taxon>
        <taxon>Gammaproteobacteria</taxon>
        <taxon>Enterobacterales</taxon>
        <taxon>Erwiniaceae</taxon>
        <taxon>Pantoea</taxon>
    </lineage>
</organism>
<evidence type="ECO:0000313" key="1">
    <source>
        <dbReference type="EMBL" id="ORM95742.1"/>
    </source>
</evidence>
<accession>A0A1X1F0G9</accession>
<proteinExistence type="predicted"/>
<reference evidence="1 2" key="1">
    <citation type="journal article" date="2017" name="Antonie Van Leeuwenhoek">
        <title>Phylogenomic resolution of the bacterial genus Pantoea and its relationship with Erwinia and Tatumella.</title>
        <authorList>
            <person name="Palmer M."/>
            <person name="Steenkamp E.T."/>
            <person name="Coetzee M.P."/>
            <person name="Chan W.Y."/>
            <person name="van Zyl E."/>
            <person name="De Maayer P."/>
            <person name="Coutinho T.A."/>
            <person name="Blom J."/>
            <person name="Smits T.H."/>
            <person name="Duffy B."/>
            <person name="Venter S.N."/>
        </authorList>
    </citation>
    <scope>NUCLEOTIDE SEQUENCE [LARGE SCALE GENOMIC DNA]</scope>
    <source>
        <strain evidence="1 2">LMG 2657</strain>
    </source>
</reference>
<dbReference type="InterPro" id="IPR011050">
    <property type="entry name" value="Pectin_lyase_fold/virulence"/>
</dbReference>
<dbReference type="SUPFAM" id="SSF51126">
    <property type="entry name" value="Pectin lyase-like"/>
    <property type="match status" value="1"/>
</dbReference>
<sequence length="518" mass="55997">MLEAIRTAGGGVIWMNPNATYWVDFVNFIPGNVVIYANNATIKHVNPTSAYGRGGLVIGSSREWNYATAKALYVAGTYPGSISTSGVTDLPLGTYLRDNQSYVQAQNVTIHDLRMEAYFSSSTSWGGYAINCVNAQHVRIYNLKTYGWTQAFNFGNDSSTSSPSCHDVMAYGVTVEQADMVQTYYALGFIANSTNCGVDGGTLLTAMTAGSTNGSGVATNYVESAIIRNIKIPSLGLTTQSEGVLLNNSKGGIVENIDIRNCTNVISTYFTVSGYNDSTMPNVIRNITGQGVNIISIYAQYAHIESFEGVGNFTYDIYFANNNAANNTISQTPKVMGFGGTNLVSWFIQNNVISGWIRKYFYIRPAAILLNDKADTTSWNDNITVATKSGTNLYFEWQIPEGVKAVDDIRAYITFGPGSQDAGSNFEIALTQMVAYDGNANTAPNVLFSNSKTADGSTGTTLVAQITTDLGMVRLSDTSNTISGTTYTGLAYSHYIRIRATSNVANNVFKHMRVAGYN</sequence>
<dbReference type="STRING" id="55209.HA50_09095"/>
<name>A0A1X1F0G9_PANCY</name>
<dbReference type="EMBL" id="MLJI01000001">
    <property type="protein sequence ID" value="ORM95742.1"/>
    <property type="molecule type" value="Genomic_DNA"/>
</dbReference>